<dbReference type="PANTHER" id="PTHR33472:SF28">
    <property type="entry name" value="BROMO AND FHA DOMAIN-CONTAINING PROTEIN DDB_G0267958"/>
    <property type="match status" value="1"/>
</dbReference>
<feature type="compositionally biased region" description="Pro residues" evidence="1">
    <location>
        <begin position="19"/>
        <end position="29"/>
    </location>
</feature>
<feature type="region of interest" description="Disordered" evidence="1">
    <location>
        <begin position="263"/>
        <end position="282"/>
    </location>
</feature>
<gene>
    <name evidence="3" type="primary">LOC111016378</name>
</gene>
<sequence>MANLPRFGRTWQRQAVVAPPAPAAVPPSVPTTQTLQPFEPNLPPSASPASSPLKASPGRRGPSASPKYRAAAKRVGSSPAKSARSPPASPATKYSDRGHAQTTPPLSPAKSRRTATPPLSPLALPRTANGALHSSVLPEVEKKSVLYNKTVEKPAKSGRPSEHGSGKPPQAEVINLTGHNVGAVMEINQSSAKHSAGEIIKKKESETELGGAHHGNDERKTGAKKELPGTAFMNSNFQSVNNSVLYDSSCSHRDPGLHLAFSDTADGGGGAIVDGHNKNYKP</sequence>
<feature type="compositionally biased region" description="Low complexity" evidence="1">
    <location>
        <begin position="47"/>
        <end position="56"/>
    </location>
</feature>
<dbReference type="AlphaFoldDB" id="A0A6J1D1D2"/>
<keyword evidence="2" id="KW-1185">Reference proteome</keyword>
<proteinExistence type="predicted"/>
<feature type="compositionally biased region" description="Basic and acidic residues" evidence="1">
    <location>
        <begin position="214"/>
        <end position="227"/>
    </location>
</feature>
<feature type="compositionally biased region" description="Basic and acidic residues" evidence="1">
    <location>
        <begin position="195"/>
        <end position="206"/>
    </location>
</feature>
<dbReference type="Proteomes" id="UP000504603">
    <property type="component" value="Unplaced"/>
</dbReference>
<feature type="compositionally biased region" description="Basic and acidic residues" evidence="1">
    <location>
        <begin position="139"/>
        <end position="165"/>
    </location>
</feature>
<feature type="compositionally biased region" description="Low complexity" evidence="1">
    <location>
        <begin position="77"/>
        <end position="86"/>
    </location>
</feature>
<dbReference type="KEGG" id="mcha:111016378"/>
<dbReference type="GeneID" id="111016378"/>
<feature type="region of interest" description="Disordered" evidence="1">
    <location>
        <begin position="18"/>
        <end position="228"/>
    </location>
</feature>
<feature type="compositionally biased region" description="Low complexity" evidence="1">
    <location>
        <begin position="114"/>
        <end position="128"/>
    </location>
</feature>
<evidence type="ECO:0000256" key="1">
    <source>
        <dbReference type="SAM" id="MobiDB-lite"/>
    </source>
</evidence>
<protein>
    <submittedName>
        <fullName evidence="3">Vegetative cell wall protein gp1-like</fullName>
    </submittedName>
</protein>
<organism evidence="2 3">
    <name type="scientific">Momordica charantia</name>
    <name type="common">Bitter gourd</name>
    <name type="synonym">Balsam pear</name>
    <dbReference type="NCBI Taxonomy" id="3673"/>
    <lineage>
        <taxon>Eukaryota</taxon>
        <taxon>Viridiplantae</taxon>
        <taxon>Streptophyta</taxon>
        <taxon>Embryophyta</taxon>
        <taxon>Tracheophyta</taxon>
        <taxon>Spermatophyta</taxon>
        <taxon>Magnoliopsida</taxon>
        <taxon>eudicotyledons</taxon>
        <taxon>Gunneridae</taxon>
        <taxon>Pentapetalae</taxon>
        <taxon>rosids</taxon>
        <taxon>fabids</taxon>
        <taxon>Cucurbitales</taxon>
        <taxon>Cucurbitaceae</taxon>
        <taxon>Momordiceae</taxon>
        <taxon>Momordica</taxon>
    </lineage>
</organism>
<evidence type="ECO:0000313" key="3">
    <source>
        <dbReference type="RefSeq" id="XP_022147458.1"/>
    </source>
</evidence>
<reference evidence="3" key="1">
    <citation type="submission" date="2025-08" db="UniProtKB">
        <authorList>
            <consortium name="RefSeq"/>
        </authorList>
    </citation>
    <scope>IDENTIFICATION</scope>
    <source>
        <strain evidence="3">OHB3-1</strain>
    </source>
</reference>
<name>A0A6J1D1D2_MOMCH</name>
<evidence type="ECO:0000313" key="2">
    <source>
        <dbReference type="Proteomes" id="UP000504603"/>
    </source>
</evidence>
<dbReference type="OrthoDB" id="1737450at2759"/>
<dbReference type="RefSeq" id="XP_022147458.1">
    <property type="nucleotide sequence ID" value="XM_022291766.1"/>
</dbReference>
<accession>A0A6J1D1D2</accession>
<dbReference type="PANTHER" id="PTHR33472">
    <property type="entry name" value="OS01G0106600 PROTEIN"/>
    <property type="match status" value="1"/>
</dbReference>